<name>A0ABY7BKE5_9FIRM</name>
<evidence type="ECO:0000313" key="1">
    <source>
        <dbReference type="EMBL" id="WAM31486.1"/>
    </source>
</evidence>
<accession>A0ABY7BKE5</accession>
<dbReference type="Proteomes" id="UP001164745">
    <property type="component" value="Chromosome"/>
</dbReference>
<evidence type="ECO:0000313" key="2">
    <source>
        <dbReference type="Proteomes" id="UP001164745"/>
    </source>
</evidence>
<gene>
    <name evidence="1" type="ORF">OTJ99_002369</name>
</gene>
<organism evidence="1 2">
    <name type="scientific">Caldicellulosiruptor naganoensis</name>
    <dbReference type="NCBI Taxonomy" id="29324"/>
    <lineage>
        <taxon>Bacteria</taxon>
        <taxon>Bacillati</taxon>
        <taxon>Bacillota</taxon>
        <taxon>Bacillota incertae sedis</taxon>
        <taxon>Caldicellulosiruptorales</taxon>
        <taxon>Caldicellulosiruptoraceae</taxon>
        <taxon>Caldicellulosiruptor</taxon>
    </lineage>
</organism>
<dbReference type="RefSeq" id="WP_045166090.1">
    <property type="nucleotide sequence ID" value="NZ_CP113864.1"/>
</dbReference>
<proteinExistence type="predicted"/>
<keyword evidence="2" id="KW-1185">Reference proteome</keyword>
<dbReference type="EMBL" id="CP113864">
    <property type="protein sequence ID" value="WAM31486.1"/>
    <property type="molecule type" value="Genomic_DNA"/>
</dbReference>
<sequence>MYELMSKIIEISKYIGDQRLFLYRFTIDAIKLSFDAVAVSAKANTVIRIIKRKKGNSPYNNSDNDFNILFLTKCGKE</sequence>
<protein>
    <submittedName>
        <fullName evidence="1">Uncharacterized protein</fullName>
    </submittedName>
</protein>
<reference evidence="1" key="1">
    <citation type="submission" date="2022-12" db="EMBL/GenBank/DDBJ databases">
        <authorList>
            <person name="Bing R.G."/>
            <person name="Willard D.J."/>
            <person name="Manesh M.J.H."/>
            <person name="Laemthong T."/>
            <person name="Crosby J.R."/>
            <person name="Kelly R.M."/>
        </authorList>
    </citation>
    <scope>NUCLEOTIDE SEQUENCE</scope>
    <source>
        <strain evidence="1">DSM 8991</strain>
    </source>
</reference>